<feature type="transmembrane region" description="Helical" evidence="1">
    <location>
        <begin position="5"/>
        <end position="22"/>
    </location>
</feature>
<sequence length="46" mass="5309">MKLQFRILIGICFLIGALVFAFQKEWLYALLLLLVGVSYLYKGVSR</sequence>
<keyword evidence="1" id="KW-1133">Transmembrane helix</keyword>
<keyword evidence="1" id="KW-0812">Transmembrane</keyword>
<reference evidence="2" key="1">
    <citation type="submission" date="2019-11" db="EMBL/GenBank/DDBJ databases">
        <authorList>
            <person name="Feng L."/>
        </authorList>
    </citation>
    <scope>NUCLEOTIDE SEQUENCE</scope>
    <source>
        <strain evidence="2">SparasanguinisLFYP13</strain>
    </source>
</reference>
<dbReference type="RefSeq" id="WP_422070451.1">
    <property type="nucleotide sequence ID" value="NZ_CACRUC010000019.1"/>
</dbReference>
<feature type="transmembrane region" description="Helical" evidence="1">
    <location>
        <begin position="28"/>
        <end position="44"/>
    </location>
</feature>
<keyword evidence="1" id="KW-0472">Membrane</keyword>
<organism evidence="2">
    <name type="scientific">Streptococcus parasanguinis</name>
    <dbReference type="NCBI Taxonomy" id="1318"/>
    <lineage>
        <taxon>Bacteria</taxon>
        <taxon>Bacillati</taxon>
        <taxon>Bacillota</taxon>
        <taxon>Bacilli</taxon>
        <taxon>Lactobacillales</taxon>
        <taxon>Streptococcaceae</taxon>
        <taxon>Streptococcus</taxon>
    </lineage>
</organism>
<evidence type="ECO:0000256" key="1">
    <source>
        <dbReference type="SAM" id="Phobius"/>
    </source>
</evidence>
<accession>A0A6N3DCS4</accession>
<dbReference type="EMBL" id="CACRUC010000019">
    <property type="protein sequence ID" value="VYU26232.1"/>
    <property type="molecule type" value="Genomic_DNA"/>
</dbReference>
<proteinExistence type="predicted"/>
<protein>
    <submittedName>
        <fullName evidence="2">Uncharacterized protein</fullName>
    </submittedName>
</protein>
<dbReference type="AlphaFoldDB" id="A0A6N3DCS4"/>
<evidence type="ECO:0000313" key="2">
    <source>
        <dbReference type="EMBL" id="VYU26232.1"/>
    </source>
</evidence>
<name>A0A6N3DCS4_STRPA</name>
<gene>
    <name evidence="2" type="ORF">SPLFYP13_01378</name>
</gene>